<evidence type="ECO:0000256" key="2">
    <source>
        <dbReference type="SAM" id="Phobius"/>
    </source>
</evidence>
<feature type="domain" description="AB hydrolase-1" evidence="3">
    <location>
        <begin position="111"/>
        <end position="349"/>
    </location>
</feature>
<proteinExistence type="predicted"/>
<dbReference type="GO" id="GO:0016787">
    <property type="term" value="F:hydrolase activity"/>
    <property type="evidence" value="ECO:0007669"/>
    <property type="project" value="UniProtKB-KW"/>
</dbReference>
<keyword evidence="5" id="KW-1185">Reference proteome</keyword>
<gene>
    <name evidence="4" type="ORF">HH1059_00620</name>
</gene>
<feature type="transmembrane region" description="Helical" evidence="2">
    <location>
        <begin position="21"/>
        <end position="40"/>
    </location>
</feature>
<name>A0A0X8X815_HALHR</name>
<keyword evidence="2" id="KW-0812">Transmembrane</keyword>
<accession>A0A0X8X815</accession>
<dbReference type="OrthoDB" id="9779853at2"/>
<dbReference type="InterPro" id="IPR000073">
    <property type="entry name" value="AB_hydrolase_1"/>
</dbReference>
<protein>
    <submittedName>
        <fullName evidence="4">Alpha/beta hydrolase fold</fullName>
    </submittedName>
</protein>
<dbReference type="PRINTS" id="PR00412">
    <property type="entry name" value="EPOXHYDRLASE"/>
</dbReference>
<evidence type="ECO:0000259" key="3">
    <source>
        <dbReference type="Pfam" id="PF00561"/>
    </source>
</evidence>
<evidence type="ECO:0000256" key="1">
    <source>
        <dbReference type="SAM" id="MobiDB-lite"/>
    </source>
</evidence>
<organism evidence="4 5">
    <name type="scientific">Halorhodospira halochloris</name>
    <name type="common">Ectothiorhodospira halochloris</name>
    <dbReference type="NCBI Taxonomy" id="1052"/>
    <lineage>
        <taxon>Bacteria</taxon>
        <taxon>Pseudomonadati</taxon>
        <taxon>Pseudomonadota</taxon>
        <taxon>Gammaproteobacteria</taxon>
        <taxon>Chromatiales</taxon>
        <taxon>Ectothiorhodospiraceae</taxon>
        <taxon>Halorhodospira</taxon>
    </lineage>
</organism>
<feature type="region of interest" description="Disordered" evidence="1">
    <location>
        <begin position="83"/>
        <end position="107"/>
    </location>
</feature>
<dbReference type="PANTHER" id="PTHR43689:SF8">
    <property type="entry name" value="ALPHA_BETA-HYDROLASES SUPERFAMILY PROTEIN"/>
    <property type="match status" value="1"/>
</dbReference>
<dbReference type="KEGG" id="hhk:HH1059_00620"/>
<dbReference type="Proteomes" id="UP000218890">
    <property type="component" value="Chromosome"/>
</dbReference>
<keyword evidence="4" id="KW-0378">Hydrolase</keyword>
<dbReference type="AlphaFoldDB" id="A0A0X8X815"/>
<dbReference type="InterPro" id="IPR000639">
    <property type="entry name" value="Epox_hydrolase-like"/>
</dbReference>
<dbReference type="InterPro" id="IPR029058">
    <property type="entry name" value="AB_hydrolase_fold"/>
</dbReference>
<dbReference type="Pfam" id="PF00561">
    <property type="entry name" value="Abhydrolase_1"/>
    <property type="match status" value="1"/>
</dbReference>
<keyword evidence="2" id="KW-1133">Transmembrane helix</keyword>
<dbReference type="Gene3D" id="3.40.50.1820">
    <property type="entry name" value="alpha/beta hydrolase"/>
    <property type="match status" value="1"/>
</dbReference>
<evidence type="ECO:0000313" key="5">
    <source>
        <dbReference type="Proteomes" id="UP000218890"/>
    </source>
</evidence>
<dbReference type="EMBL" id="AP017372">
    <property type="protein sequence ID" value="BAU56732.2"/>
    <property type="molecule type" value="Genomic_DNA"/>
</dbReference>
<evidence type="ECO:0000313" key="4">
    <source>
        <dbReference type="EMBL" id="BAU56732.2"/>
    </source>
</evidence>
<reference evidence="4" key="1">
    <citation type="submission" date="2016-02" db="EMBL/GenBank/DDBJ databases">
        <title>Halorhodospira halochloris DSM-1059 complete genome, version 2.</title>
        <authorList>
            <person name="Tsukatani Y."/>
        </authorList>
    </citation>
    <scope>NUCLEOTIDE SEQUENCE</scope>
    <source>
        <strain evidence="4">DSM 1059</strain>
    </source>
</reference>
<dbReference type="PANTHER" id="PTHR43689">
    <property type="entry name" value="HYDROLASE"/>
    <property type="match status" value="1"/>
</dbReference>
<dbReference type="RefSeq" id="WP_096406968.1">
    <property type="nucleotide sequence ID" value="NZ_AP017372.2"/>
</dbReference>
<sequence>MTEANPNQSRKQSRLPLLGKVTLALFGSLLIAALVLPFLISTDPAEGAPPEELATEQSRFMNLTTNDNTALLIHYLHAAGEGNSYPNRTDPEKADKPATDSAAGGSHRTTPMVLLHGFTLNAYSWQEIIPHLATSREVIAYDQIPYGLSAKPALEADEDVDYFSLAAAVDHLIALLDKQEIPNSILVGNSSGGAVALAAAHSHPERIEALVLINPMATVERMTLPDWLGHSPQVKRLNLLAARWFGSSTTLLEASYHDPALISERRRELALLHTQVEGWDLAWGEIFNRALVEPLDVEQAIAEVSVPTLVVIGAEDTIIDPQESQQLAETLQNADSLVIEDCGHLPHEECPERTYEKISGWINALERAE</sequence>
<dbReference type="PRINTS" id="PR00111">
    <property type="entry name" value="ABHYDROLASE"/>
</dbReference>
<feature type="compositionally biased region" description="Basic and acidic residues" evidence="1">
    <location>
        <begin position="89"/>
        <end position="98"/>
    </location>
</feature>
<dbReference type="SUPFAM" id="SSF53474">
    <property type="entry name" value="alpha/beta-Hydrolases"/>
    <property type="match status" value="1"/>
</dbReference>
<keyword evidence="2" id="KW-0472">Membrane</keyword>